<gene>
    <name evidence="7" type="ORF">SAMN04489760_101120</name>
</gene>
<keyword evidence="5" id="KW-0472">Membrane</keyword>
<evidence type="ECO:0000256" key="1">
    <source>
        <dbReference type="ARBA" id="ARBA00004533"/>
    </source>
</evidence>
<evidence type="ECO:0000313" key="8">
    <source>
        <dbReference type="Proteomes" id="UP000198744"/>
    </source>
</evidence>
<keyword evidence="4 7" id="KW-0808">Transferase</keyword>
<evidence type="ECO:0000256" key="5">
    <source>
        <dbReference type="ARBA" id="ARBA00023136"/>
    </source>
</evidence>
<evidence type="ECO:0000313" key="7">
    <source>
        <dbReference type="EMBL" id="SEL94942.1"/>
    </source>
</evidence>
<protein>
    <submittedName>
        <fullName evidence="7">KDO2-lipid IV(A) lauroyltransferase</fullName>
    </submittedName>
</protein>
<keyword evidence="8" id="KW-1185">Reference proteome</keyword>
<reference evidence="7 8" key="1">
    <citation type="submission" date="2016-10" db="EMBL/GenBank/DDBJ databases">
        <authorList>
            <person name="de Groot N.N."/>
        </authorList>
    </citation>
    <scope>NUCLEOTIDE SEQUENCE [LARGE SCALE GENOMIC DNA]</scope>
    <source>
        <strain evidence="7 8">DSM 8423</strain>
    </source>
</reference>
<dbReference type="GO" id="GO:0016746">
    <property type="term" value="F:acyltransferase activity"/>
    <property type="evidence" value="ECO:0007669"/>
    <property type="project" value="UniProtKB-KW"/>
</dbReference>
<dbReference type="Proteomes" id="UP000198744">
    <property type="component" value="Unassembled WGS sequence"/>
</dbReference>
<sequence>MKKSLVTTVVLFLLQSIPLPVRRFVFSQLALFVYYLIPDRRLVALDNLHHAFPEKSMDELIKIAKGVYRNFGILLAEFAEIPRLNEKRVNRLMEIQGMENYYKARAKNKGVIMLTGHYGNWELMAAVFPVLLDSMTVLYRPFDNAMVENLVSWVRSSKGNRFISAKRALFAMMRCLGGKGTLGLLIDQNWARKESCFVQFFNRPACTSSGLAYLVLRTGAPVLPTFMTRQEDGRYLLQIGAELEIIDTGDMDSDIVANTQCYTSVIEGIIRQHPEQWFWIHQRWKTKPHQLRKAKN</sequence>
<comment type="subcellular location">
    <subcellularLocation>
        <location evidence="1">Cell inner membrane</location>
    </subcellularLocation>
</comment>
<dbReference type="GO" id="GO:0005886">
    <property type="term" value="C:plasma membrane"/>
    <property type="evidence" value="ECO:0007669"/>
    <property type="project" value="UniProtKB-SubCell"/>
</dbReference>
<evidence type="ECO:0000256" key="4">
    <source>
        <dbReference type="ARBA" id="ARBA00022679"/>
    </source>
</evidence>
<keyword evidence="6" id="KW-0012">Acyltransferase</keyword>
<keyword evidence="3" id="KW-0997">Cell inner membrane</keyword>
<dbReference type="PANTHER" id="PTHR30606">
    <property type="entry name" value="LIPID A BIOSYNTHESIS LAUROYL ACYLTRANSFERASE"/>
    <property type="match status" value="1"/>
</dbReference>
<dbReference type="Pfam" id="PF03279">
    <property type="entry name" value="Lip_A_acyltrans"/>
    <property type="match status" value="1"/>
</dbReference>
<evidence type="ECO:0000256" key="6">
    <source>
        <dbReference type="ARBA" id="ARBA00023315"/>
    </source>
</evidence>
<dbReference type="CDD" id="cd07984">
    <property type="entry name" value="LPLAT_LABLAT-like"/>
    <property type="match status" value="1"/>
</dbReference>
<dbReference type="InterPro" id="IPR004960">
    <property type="entry name" value="LipA_acyltrans"/>
</dbReference>
<dbReference type="PANTHER" id="PTHR30606:SF9">
    <property type="entry name" value="LIPID A BIOSYNTHESIS LAUROYLTRANSFERASE"/>
    <property type="match status" value="1"/>
</dbReference>
<evidence type="ECO:0000256" key="2">
    <source>
        <dbReference type="ARBA" id="ARBA00022475"/>
    </source>
</evidence>
<dbReference type="OrthoDB" id="9803456at2"/>
<dbReference type="EMBL" id="FOBS01000001">
    <property type="protein sequence ID" value="SEL94942.1"/>
    <property type="molecule type" value="Genomic_DNA"/>
</dbReference>
<name>A0A1H7UD04_9BACT</name>
<keyword evidence="2" id="KW-1003">Cell membrane</keyword>
<dbReference type="AlphaFoldDB" id="A0A1H7UD04"/>
<dbReference type="GO" id="GO:0009247">
    <property type="term" value="P:glycolipid biosynthetic process"/>
    <property type="evidence" value="ECO:0007669"/>
    <property type="project" value="UniProtKB-ARBA"/>
</dbReference>
<evidence type="ECO:0000256" key="3">
    <source>
        <dbReference type="ARBA" id="ARBA00022519"/>
    </source>
</evidence>
<accession>A0A1H7UD04</accession>
<dbReference type="STRING" id="43775.SAMN04489760_101120"/>
<dbReference type="RefSeq" id="WP_093881834.1">
    <property type="nucleotide sequence ID" value="NZ_FOBS01000001.1"/>
</dbReference>
<proteinExistence type="predicted"/>
<organism evidence="7 8">
    <name type="scientific">Syntrophus gentianae</name>
    <dbReference type="NCBI Taxonomy" id="43775"/>
    <lineage>
        <taxon>Bacteria</taxon>
        <taxon>Pseudomonadati</taxon>
        <taxon>Thermodesulfobacteriota</taxon>
        <taxon>Syntrophia</taxon>
        <taxon>Syntrophales</taxon>
        <taxon>Syntrophaceae</taxon>
        <taxon>Syntrophus</taxon>
    </lineage>
</organism>
<dbReference type="PIRSF" id="PIRSF026649">
    <property type="entry name" value="MsbB"/>
    <property type="match status" value="1"/>
</dbReference>